<evidence type="ECO:0000313" key="1">
    <source>
        <dbReference type="EMBL" id="CAG8815297.1"/>
    </source>
</evidence>
<comment type="caution">
    <text evidence="1">The sequence shown here is derived from an EMBL/GenBank/DDBJ whole genome shotgun (WGS) entry which is preliminary data.</text>
</comment>
<accession>A0A9N9K7P7</accession>
<proteinExistence type="predicted"/>
<gene>
    <name evidence="1" type="ORF">DERYTH_LOCUS26095</name>
</gene>
<reference evidence="1" key="1">
    <citation type="submission" date="2021-06" db="EMBL/GenBank/DDBJ databases">
        <authorList>
            <person name="Kallberg Y."/>
            <person name="Tangrot J."/>
            <person name="Rosling A."/>
        </authorList>
    </citation>
    <scope>NUCLEOTIDE SEQUENCE</scope>
    <source>
        <strain evidence="1">MA453B</strain>
    </source>
</reference>
<dbReference type="EMBL" id="CAJVPY010052388">
    <property type="protein sequence ID" value="CAG8815297.1"/>
    <property type="molecule type" value="Genomic_DNA"/>
</dbReference>
<organism evidence="1 2">
    <name type="scientific">Dentiscutata erythropus</name>
    <dbReference type="NCBI Taxonomy" id="1348616"/>
    <lineage>
        <taxon>Eukaryota</taxon>
        <taxon>Fungi</taxon>
        <taxon>Fungi incertae sedis</taxon>
        <taxon>Mucoromycota</taxon>
        <taxon>Glomeromycotina</taxon>
        <taxon>Glomeromycetes</taxon>
        <taxon>Diversisporales</taxon>
        <taxon>Gigasporaceae</taxon>
        <taxon>Dentiscutata</taxon>
    </lineage>
</organism>
<dbReference type="Proteomes" id="UP000789405">
    <property type="component" value="Unassembled WGS sequence"/>
</dbReference>
<feature type="non-terminal residue" evidence="1">
    <location>
        <position position="150"/>
    </location>
</feature>
<dbReference type="OrthoDB" id="2413335at2759"/>
<name>A0A9N9K7P7_9GLOM</name>
<dbReference type="AlphaFoldDB" id="A0A9N9K7P7"/>
<sequence>VNLKIYEWQQILRVREYSTNDKEKLKIRENFIANEVIKSLPNTLPSYLDSKFASKLINIQEIKTSSATFKKHPVSMYTNKLINTEEIKQAFSRSIDMSKADSTLCHFSVSNYLSNNNDNGNNALPCKRKALDINDNNHTLSHKRIILDIN</sequence>
<evidence type="ECO:0000313" key="2">
    <source>
        <dbReference type="Proteomes" id="UP000789405"/>
    </source>
</evidence>
<feature type="non-terminal residue" evidence="1">
    <location>
        <position position="1"/>
    </location>
</feature>
<keyword evidence="2" id="KW-1185">Reference proteome</keyword>
<protein>
    <submittedName>
        <fullName evidence="1">9190_t:CDS:1</fullName>
    </submittedName>
</protein>